<sequence length="397" mass="42412">MTDSPKSIVRRTPWPESSSRAVVTPLQPSVVYASPSPSALDDQYEGRAKGFTYAREGHPNAEVLATKIDALEGAEGGLILGSGMAAVTAMFFGLLKQGDHVVGGNQLYGRSMRMMREELPRMGITTTLADPTDAAAIEAALTPDTKLILLEVVSNPTLRVSDVDGIAKLAKERGILLAIDNTFTTPRGLVAYDHGADIVLHSVTKLLAGHSDATLGYIALHDPVLRKRVYDTAVTLGLTPSPFDCWLAERGLYSFELRYDRAEENARKLADALAETPGVRRVLYPTRPDHPDHNRTVALLGDRGGNMVSFEIEGGRDATDAMVQAAPNIAFAPTLGDIGTTLSHPASSSHRALSAEERASLGMSEGFFRVSVGVEDVDMLIAEFRTAIAAAMDAAGT</sequence>
<evidence type="ECO:0000256" key="3">
    <source>
        <dbReference type="RuleBase" id="RU362118"/>
    </source>
</evidence>
<dbReference type="Gene3D" id="3.90.1150.10">
    <property type="entry name" value="Aspartate Aminotransferase, domain 1"/>
    <property type="match status" value="1"/>
</dbReference>
<organism evidence="5 6">
    <name type="scientific">Psychromarinibacter halotolerans</name>
    <dbReference type="NCBI Taxonomy" id="1775175"/>
    <lineage>
        <taxon>Bacteria</taxon>
        <taxon>Pseudomonadati</taxon>
        <taxon>Pseudomonadota</taxon>
        <taxon>Alphaproteobacteria</taxon>
        <taxon>Rhodobacterales</taxon>
        <taxon>Paracoccaceae</taxon>
        <taxon>Psychromarinibacter</taxon>
    </lineage>
</organism>
<dbReference type="RefSeq" id="WP_275631150.1">
    <property type="nucleotide sequence ID" value="NZ_JARGYD010000001.1"/>
</dbReference>
<keyword evidence="2 3" id="KW-0663">Pyridoxal phosphate</keyword>
<evidence type="ECO:0000313" key="6">
    <source>
        <dbReference type="Proteomes" id="UP001595632"/>
    </source>
</evidence>
<dbReference type="Proteomes" id="UP001595632">
    <property type="component" value="Unassembled WGS sequence"/>
</dbReference>
<dbReference type="SUPFAM" id="SSF53383">
    <property type="entry name" value="PLP-dependent transferases"/>
    <property type="match status" value="1"/>
</dbReference>
<dbReference type="Pfam" id="PF01053">
    <property type="entry name" value="Cys_Met_Meta_PP"/>
    <property type="match status" value="1"/>
</dbReference>
<comment type="caution">
    <text evidence="5">The sequence shown here is derived from an EMBL/GenBank/DDBJ whole genome shotgun (WGS) entry which is preliminary data.</text>
</comment>
<dbReference type="InterPro" id="IPR015421">
    <property type="entry name" value="PyrdxlP-dep_Trfase_major"/>
</dbReference>
<gene>
    <name evidence="5" type="ORF">ACFOGP_14255</name>
</gene>
<protein>
    <submittedName>
        <fullName evidence="5">Trans-sulfuration enzyme family protein</fullName>
    </submittedName>
</protein>
<evidence type="ECO:0000256" key="4">
    <source>
        <dbReference type="SAM" id="MobiDB-lite"/>
    </source>
</evidence>
<name>A0ABV7GR08_9RHOB</name>
<evidence type="ECO:0000256" key="2">
    <source>
        <dbReference type="ARBA" id="ARBA00022898"/>
    </source>
</evidence>
<comment type="cofactor">
    <cofactor evidence="1 3">
        <name>pyridoxal 5'-phosphate</name>
        <dbReference type="ChEBI" id="CHEBI:597326"/>
    </cofactor>
</comment>
<dbReference type="CDD" id="cd00614">
    <property type="entry name" value="CGS_like"/>
    <property type="match status" value="1"/>
</dbReference>
<dbReference type="InterPro" id="IPR000277">
    <property type="entry name" value="Cys/Met-Metab_PyrdxlP-dep_enz"/>
</dbReference>
<reference evidence="6" key="1">
    <citation type="journal article" date="2019" name="Int. J. Syst. Evol. Microbiol.">
        <title>The Global Catalogue of Microorganisms (GCM) 10K type strain sequencing project: providing services to taxonomists for standard genome sequencing and annotation.</title>
        <authorList>
            <consortium name="The Broad Institute Genomics Platform"/>
            <consortium name="The Broad Institute Genome Sequencing Center for Infectious Disease"/>
            <person name="Wu L."/>
            <person name="Ma J."/>
        </authorList>
    </citation>
    <scope>NUCLEOTIDE SEQUENCE [LARGE SCALE GENOMIC DNA]</scope>
    <source>
        <strain evidence="6">KCTC 52366</strain>
    </source>
</reference>
<feature type="region of interest" description="Disordered" evidence="4">
    <location>
        <begin position="1"/>
        <end position="21"/>
    </location>
</feature>
<dbReference type="InterPro" id="IPR015422">
    <property type="entry name" value="PyrdxlP-dep_Trfase_small"/>
</dbReference>
<evidence type="ECO:0000256" key="1">
    <source>
        <dbReference type="ARBA" id="ARBA00001933"/>
    </source>
</evidence>
<dbReference type="PIRSF" id="PIRSF001434">
    <property type="entry name" value="CGS"/>
    <property type="match status" value="1"/>
</dbReference>
<dbReference type="Gene3D" id="3.40.640.10">
    <property type="entry name" value="Type I PLP-dependent aspartate aminotransferase-like (Major domain)"/>
    <property type="match status" value="1"/>
</dbReference>
<proteinExistence type="inferred from homology"/>
<dbReference type="InterPro" id="IPR015424">
    <property type="entry name" value="PyrdxlP-dep_Trfase"/>
</dbReference>
<dbReference type="PANTHER" id="PTHR11808">
    <property type="entry name" value="TRANS-SULFURATION ENZYME FAMILY MEMBER"/>
    <property type="match status" value="1"/>
</dbReference>
<evidence type="ECO:0000313" key="5">
    <source>
        <dbReference type="EMBL" id="MFC3143880.1"/>
    </source>
</evidence>
<comment type="similarity">
    <text evidence="3">Belongs to the trans-sulfuration enzymes family.</text>
</comment>
<dbReference type="PANTHER" id="PTHR11808:SF89">
    <property type="entry name" value="METHIONINE GAMMA-LYASE"/>
    <property type="match status" value="1"/>
</dbReference>
<dbReference type="EMBL" id="JBHRTB010000010">
    <property type="protein sequence ID" value="MFC3143880.1"/>
    <property type="molecule type" value="Genomic_DNA"/>
</dbReference>
<keyword evidence="6" id="KW-1185">Reference proteome</keyword>
<accession>A0ABV7GR08</accession>